<comment type="function">
    <text evidence="1">Component of ribonuclease P, a ribonucleoprotein complex that generates mature tRNA molecules by cleaving their 5'-ends.</text>
</comment>
<evidence type="ECO:0000256" key="8">
    <source>
        <dbReference type="ARBA" id="ARBA00022759"/>
    </source>
</evidence>
<dbReference type="SMART" id="SM00538">
    <property type="entry name" value="POP4"/>
    <property type="match status" value="1"/>
</dbReference>
<evidence type="ECO:0000256" key="6">
    <source>
        <dbReference type="ARBA" id="ARBA00022694"/>
    </source>
</evidence>
<dbReference type="HAMAP" id="MF_00754">
    <property type="entry name" value="RNase_P_1"/>
    <property type="match status" value="1"/>
</dbReference>
<dbReference type="GO" id="GO:0005634">
    <property type="term" value="C:nucleus"/>
    <property type="evidence" value="ECO:0007669"/>
    <property type="project" value="UniProtKB-SubCell"/>
</dbReference>
<feature type="non-terminal residue" evidence="11">
    <location>
        <position position="1"/>
    </location>
</feature>
<keyword evidence="5" id="KW-0963">Cytoplasm</keyword>
<evidence type="ECO:0000256" key="7">
    <source>
        <dbReference type="ARBA" id="ARBA00022722"/>
    </source>
</evidence>
<dbReference type="InterPro" id="IPR002730">
    <property type="entry name" value="Rpp29/RNP1"/>
</dbReference>
<dbReference type="SUPFAM" id="SSF101744">
    <property type="entry name" value="Rof/RNase P subunit-like"/>
    <property type="match status" value="1"/>
</dbReference>
<organism evidence="11">
    <name type="scientific">Tabanus bromius</name>
    <name type="common">Band-eyed brown horse fly</name>
    <dbReference type="NCBI Taxonomy" id="304241"/>
    <lineage>
        <taxon>Eukaryota</taxon>
        <taxon>Metazoa</taxon>
        <taxon>Ecdysozoa</taxon>
        <taxon>Arthropoda</taxon>
        <taxon>Hexapoda</taxon>
        <taxon>Insecta</taxon>
        <taxon>Pterygota</taxon>
        <taxon>Neoptera</taxon>
        <taxon>Endopterygota</taxon>
        <taxon>Diptera</taxon>
        <taxon>Brachycera</taxon>
        <taxon>Tabanomorpha</taxon>
        <taxon>Tabanoidea</taxon>
        <taxon>Tabanidae</taxon>
        <taxon>Tabanus</taxon>
    </lineage>
</organism>
<feature type="non-terminal residue" evidence="11">
    <location>
        <position position="193"/>
    </location>
</feature>
<keyword evidence="7" id="KW-0540">Nuclease</keyword>
<dbReference type="InterPro" id="IPR023538">
    <property type="entry name" value="RNP1"/>
</dbReference>
<comment type="similarity">
    <text evidence="3">Belongs to the eukaryotic/archaeal RNase P protein component 1 family.</text>
</comment>
<proteinExistence type="evidence at transcript level"/>
<evidence type="ECO:0000256" key="5">
    <source>
        <dbReference type="ARBA" id="ARBA00022490"/>
    </source>
</evidence>
<keyword evidence="9" id="KW-0378">Hydrolase</keyword>
<evidence type="ECO:0000256" key="9">
    <source>
        <dbReference type="ARBA" id="ARBA00022801"/>
    </source>
</evidence>
<dbReference type="GO" id="GO:0000172">
    <property type="term" value="C:ribonuclease MRP complex"/>
    <property type="evidence" value="ECO:0007669"/>
    <property type="project" value="InterPro"/>
</dbReference>
<dbReference type="InterPro" id="IPR016848">
    <property type="entry name" value="RNase_P/MRP_Rpp29-subunit"/>
</dbReference>
<dbReference type="Pfam" id="PF01868">
    <property type="entry name" value="RNase_P-MRP_p29"/>
    <property type="match status" value="1"/>
</dbReference>
<evidence type="ECO:0000256" key="3">
    <source>
        <dbReference type="ARBA" id="ARBA00006181"/>
    </source>
</evidence>
<dbReference type="Gene3D" id="2.30.30.210">
    <property type="entry name" value="Ribonuclease P/MRP, subunit p29"/>
    <property type="match status" value="1"/>
</dbReference>
<keyword evidence="6" id="KW-0819">tRNA processing</keyword>
<dbReference type="EMBL" id="GDAI01002055">
    <property type="protein sequence ID" value="JAI15548.1"/>
    <property type="molecule type" value="mRNA"/>
</dbReference>
<dbReference type="GO" id="GO:0006364">
    <property type="term" value="P:rRNA processing"/>
    <property type="evidence" value="ECO:0007669"/>
    <property type="project" value="TreeGrafter"/>
</dbReference>
<dbReference type="AlphaFoldDB" id="A0A0K8TN19"/>
<evidence type="ECO:0000313" key="11">
    <source>
        <dbReference type="EMBL" id="JAI15548.1"/>
    </source>
</evidence>
<dbReference type="PANTHER" id="PTHR13348:SF0">
    <property type="entry name" value="RIBONUCLEASE P PROTEIN SUBUNIT P29"/>
    <property type="match status" value="1"/>
</dbReference>
<reference evidence="11" key="1">
    <citation type="journal article" date="2015" name="Insect Biochem. Mol. Biol.">
        <title>An insight into the sialome of the horse fly, Tabanus bromius.</title>
        <authorList>
            <person name="Ribeiro J.M."/>
            <person name="Kazimirova M."/>
            <person name="Takac P."/>
            <person name="Andersen J.F."/>
            <person name="Francischetti I.M."/>
        </authorList>
    </citation>
    <scope>NUCLEOTIDE SEQUENCE</scope>
</reference>
<dbReference type="InterPro" id="IPR023534">
    <property type="entry name" value="Rof/RNase_P-like"/>
</dbReference>
<evidence type="ECO:0000256" key="4">
    <source>
        <dbReference type="ARBA" id="ARBA00016225"/>
    </source>
</evidence>
<evidence type="ECO:0000256" key="10">
    <source>
        <dbReference type="ARBA" id="ARBA00046486"/>
    </source>
</evidence>
<dbReference type="GO" id="GO:0001682">
    <property type="term" value="P:tRNA 5'-leader removal"/>
    <property type="evidence" value="ECO:0007669"/>
    <property type="project" value="InterPro"/>
</dbReference>
<comment type="subunit">
    <text evidence="10">Component of nuclear RNase P and RNase MRP ribonucleoproteins. RNase P consists of a catalytic RNA moiety and 10 different protein chains; POP1, POP4, POP5, POP7, RPP14, RPP21, RPP25, RPP30, RPP38 and RPP40. Within the RNase P complex, POP1, POP7 and RPP25 form the 'finger' subcomplex, POP5, RPP14, RPP40 and homodimeric RPP30 form the 'palm' subcomplex, and RPP21, POP4 and RPP38 form the 'wrist' subcomplex. All subunits of the RNase P complex interact with the catalytic RNA. Several subunits of RNase P are also part of the RNase MRP complex. RNase MRP consists of a catalytic RNA moiety and about 8 protein subunits; POP1, POP7, RPP25, RPP30, RPP38, RPP40 and possibly also POP4 and POP5.</text>
</comment>
<dbReference type="InterPro" id="IPR036980">
    <property type="entry name" value="RNase_P/MRP_Rpp29_sf"/>
</dbReference>
<evidence type="ECO:0000256" key="2">
    <source>
        <dbReference type="ARBA" id="ARBA00004123"/>
    </source>
</evidence>
<evidence type="ECO:0000256" key="1">
    <source>
        <dbReference type="ARBA" id="ARBA00002435"/>
    </source>
</evidence>
<comment type="subcellular location">
    <subcellularLocation>
        <location evidence="2">Nucleus</location>
    </subcellularLocation>
</comment>
<dbReference type="GO" id="GO:0030677">
    <property type="term" value="C:ribonuclease P complex"/>
    <property type="evidence" value="ECO:0007669"/>
    <property type="project" value="InterPro"/>
</dbReference>
<dbReference type="GO" id="GO:0033204">
    <property type="term" value="F:ribonuclease P RNA binding"/>
    <property type="evidence" value="ECO:0007669"/>
    <property type="project" value="InterPro"/>
</dbReference>
<dbReference type="GO" id="GO:0016787">
    <property type="term" value="F:hydrolase activity"/>
    <property type="evidence" value="ECO:0007669"/>
    <property type="project" value="UniProtKB-KW"/>
</dbReference>
<keyword evidence="8" id="KW-0255">Endonuclease</keyword>
<sequence length="193" mass="21944">LKSFILQSVRPEARAKVDIISEHITVLAGAKVKKPKPKKSKKSSTISQHKSRIIGLYKIPRNSFIYNDFVPLNEQWNEYFHEQLEIATEKSFDVPDVSSAKYEKYSQCVRKIDLHGAMVKVKSAKCPTFLGLTGIVILETKNTIKIVCKDNKTRTIPKSDSYFELICNLSNMDIDAVLIGSNLQIRTLERITK</sequence>
<dbReference type="GO" id="GO:0004519">
    <property type="term" value="F:endonuclease activity"/>
    <property type="evidence" value="ECO:0007669"/>
    <property type="project" value="UniProtKB-KW"/>
</dbReference>
<name>A0A0K8TN19_TABBR</name>
<accession>A0A0K8TN19</accession>
<dbReference type="PANTHER" id="PTHR13348">
    <property type="entry name" value="RIBONUCLEASE P SUBUNIT P29"/>
    <property type="match status" value="1"/>
</dbReference>
<protein>
    <recommendedName>
        <fullName evidence="4">Ribonuclease P protein subunit p29</fullName>
    </recommendedName>
</protein>